<dbReference type="EC" id="2.4.1.-" evidence="8"/>
<dbReference type="EMBL" id="JACGWL010000012">
    <property type="protein sequence ID" value="KAK4390051.1"/>
    <property type="molecule type" value="Genomic_DNA"/>
</dbReference>
<reference evidence="10" key="2">
    <citation type="journal article" date="2024" name="Plant">
        <title>Genomic evolution and insights into agronomic trait innovations of Sesamum species.</title>
        <authorList>
            <person name="Miao H."/>
            <person name="Wang L."/>
            <person name="Qu L."/>
            <person name="Liu H."/>
            <person name="Sun Y."/>
            <person name="Le M."/>
            <person name="Wang Q."/>
            <person name="Wei S."/>
            <person name="Zheng Y."/>
            <person name="Lin W."/>
            <person name="Duan Y."/>
            <person name="Cao H."/>
            <person name="Xiong S."/>
            <person name="Wang X."/>
            <person name="Wei L."/>
            <person name="Li C."/>
            <person name="Ma Q."/>
            <person name="Ju M."/>
            <person name="Zhao R."/>
            <person name="Li G."/>
            <person name="Mu C."/>
            <person name="Tian Q."/>
            <person name="Mei H."/>
            <person name="Zhang T."/>
            <person name="Gao T."/>
            <person name="Zhang H."/>
        </authorList>
    </citation>
    <scope>NUCLEOTIDE SEQUENCE</scope>
    <source>
        <strain evidence="10">K16</strain>
    </source>
</reference>
<evidence type="ECO:0000256" key="3">
    <source>
        <dbReference type="ARBA" id="ARBA00022676"/>
    </source>
</evidence>
<evidence type="ECO:0000256" key="9">
    <source>
        <dbReference type="SAM" id="MobiDB-lite"/>
    </source>
</evidence>
<keyword evidence="5" id="KW-0812">Transmembrane</keyword>
<organism evidence="10 11">
    <name type="scientific">Sesamum angolense</name>
    <dbReference type="NCBI Taxonomy" id="2727404"/>
    <lineage>
        <taxon>Eukaryota</taxon>
        <taxon>Viridiplantae</taxon>
        <taxon>Streptophyta</taxon>
        <taxon>Embryophyta</taxon>
        <taxon>Tracheophyta</taxon>
        <taxon>Spermatophyta</taxon>
        <taxon>Magnoliopsida</taxon>
        <taxon>eudicotyledons</taxon>
        <taxon>Gunneridae</taxon>
        <taxon>Pentapetalae</taxon>
        <taxon>asterids</taxon>
        <taxon>lamiids</taxon>
        <taxon>Lamiales</taxon>
        <taxon>Pedaliaceae</taxon>
        <taxon>Sesamum</taxon>
    </lineage>
</organism>
<keyword evidence="7" id="KW-0472">Membrane</keyword>
<name>A0AAE2BLQ7_9LAMI</name>
<keyword evidence="11" id="KW-1185">Reference proteome</keyword>
<keyword evidence="4 8" id="KW-0808">Transferase</keyword>
<evidence type="ECO:0000256" key="5">
    <source>
        <dbReference type="ARBA" id="ARBA00022692"/>
    </source>
</evidence>
<proteinExistence type="inferred from homology"/>
<protein>
    <recommendedName>
        <fullName evidence="8">Glycosyltransferase family 92 protein</fullName>
        <ecNumber evidence="8">2.4.1.-</ecNumber>
    </recommendedName>
</protein>
<dbReference type="GO" id="GO:0016020">
    <property type="term" value="C:membrane"/>
    <property type="evidence" value="ECO:0007669"/>
    <property type="project" value="UniProtKB-SubCell"/>
</dbReference>
<sequence length="633" mass="71646">MSGSHGEAEMWNFGKSSWPAMPPQQRHNLSFPPDLNQLCVVGRMKLNSYIASIHDACSPNIFPIRHRFSLLLRRPLPPFPPPSPSSPPGPPHNYPYRHANSAVNYAIHENLTGAAAAAYSPHGTAPLPAPSPSSSSPPPSPISTTAILLPDWEVLVIVSPETPPSNLDGYLCLFDNNETSPARFSGLLQFPDRATFSCLLPVRARRRRLPFRQPVLLKSPDNPPERQSAAPPLLRWTYLVYDSLTTEDDVVLFVKGVNIRQGTNREPSEFRCVFGDDVSNGVKTTVTTSMQEVFRCKRPELTAVSSVGGETNPNPMKISLEIVRENRVVPSVAYYTPPRKLESKNRKSLLCASTMVYDVTKFLREWVLYHSRIGVEKFILYDNGSDDDLGGVVDKLVKEGFDINTYSWRWPKTQEAGFSHSALYAKEVCTWMMYLDVDEFVYSPSWQNLSEPSNSLLHPHDLISPNSSSSSSAGQISISCYEFGPSDQRVHPVTGVTQGYNCRRRYENRHKSIVLLDAVDDSLLNVIHHFKLRAGYKTRKLSTKVMVVNHYKYQAWPEFKAKFRRRVSAYVLDWTKKLNPNSNDRTPGLGFEAVEPQGWPRMFCEVRDNKLRDLVLRWFGIKLDHGIRMAWQR</sequence>
<evidence type="ECO:0000256" key="8">
    <source>
        <dbReference type="RuleBase" id="RU366017"/>
    </source>
</evidence>
<dbReference type="AlphaFoldDB" id="A0AAE2BLQ7"/>
<dbReference type="GO" id="GO:0005737">
    <property type="term" value="C:cytoplasm"/>
    <property type="evidence" value="ECO:0007669"/>
    <property type="project" value="TreeGrafter"/>
</dbReference>
<accession>A0AAE2BLQ7</accession>
<dbReference type="GO" id="GO:0016757">
    <property type="term" value="F:glycosyltransferase activity"/>
    <property type="evidence" value="ECO:0007669"/>
    <property type="project" value="UniProtKB-UniRule"/>
</dbReference>
<evidence type="ECO:0000313" key="11">
    <source>
        <dbReference type="Proteomes" id="UP001289374"/>
    </source>
</evidence>
<evidence type="ECO:0000256" key="6">
    <source>
        <dbReference type="ARBA" id="ARBA00022989"/>
    </source>
</evidence>
<evidence type="ECO:0000256" key="1">
    <source>
        <dbReference type="ARBA" id="ARBA00004167"/>
    </source>
</evidence>
<evidence type="ECO:0000256" key="7">
    <source>
        <dbReference type="ARBA" id="ARBA00023136"/>
    </source>
</evidence>
<dbReference type="InterPro" id="IPR008166">
    <property type="entry name" value="Glyco_transf_92"/>
</dbReference>
<gene>
    <name evidence="10" type="ORF">Sango_2068400</name>
</gene>
<dbReference type="PANTHER" id="PTHR21461:SF69">
    <property type="entry name" value="GLYCOSYLTRANSFERASE FAMILY 92 PROTEIN"/>
    <property type="match status" value="1"/>
</dbReference>
<comment type="subcellular location">
    <subcellularLocation>
        <location evidence="1">Membrane</location>
        <topology evidence="1">Single-pass membrane protein</topology>
    </subcellularLocation>
</comment>
<evidence type="ECO:0000256" key="2">
    <source>
        <dbReference type="ARBA" id="ARBA00007647"/>
    </source>
</evidence>
<dbReference type="PANTHER" id="PTHR21461">
    <property type="entry name" value="GLYCOSYLTRANSFERASE FAMILY 92 PROTEIN"/>
    <property type="match status" value="1"/>
</dbReference>
<evidence type="ECO:0000313" key="10">
    <source>
        <dbReference type="EMBL" id="KAK4390051.1"/>
    </source>
</evidence>
<keyword evidence="6" id="KW-1133">Transmembrane helix</keyword>
<keyword evidence="3 8" id="KW-0328">Glycosyltransferase</keyword>
<evidence type="ECO:0000256" key="4">
    <source>
        <dbReference type="ARBA" id="ARBA00022679"/>
    </source>
</evidence>
<feature type="compositionally biased region" description="Pro residues" evidence="9">
    <location>
        <begin position="127"/>
        <end position="141"/>
    </location>
</feature>
<comment type="caution">
    <text evidence="10">The sequence shown here is derived from an EMBL/GenBank/DDBJ whole genome shotgun (WGS) entry which is preliminary data.</text>
</comment>
<comment type="similarity">
    <text evidence="2 8">Belongs to the glycosyltransferase 92 family.</text>
</comment>
<dbReference type="Proteomes" id="UP001289374">
    <property type="component" value="Unassembled WGS sequence"/>
</dbReference>
<dbReference type="Pfam" id="PF01697">
    <property type="entry name" value="Glyco_transf_92"/>
    <property type="match status" value="1"/>
</dbReference>
<reference evidence="10" key="1">
    <citation type="submission" date="2020-06" db="EMBL/GenBank/DDBJ databases">
        <authorList>
            <person name="Li T."/>
            <person name="Hu X."/>
            <person name="Zhang T."/>
            <person name="Song X."/>
            <person name="Zhang H."/>
            <person name="Dai N."/>
            <person name="Sheng W."/>
            <person name="Hou X."/>
            <person name="Wei L."/>
        </authorList>
    </citation>
    <scope>NUCLEOTIDE SEQUENCE</scope>
    <source>
        <strain evidence="10">K16</strain>
        <tissue evidence="10">Leaf</tissue>
    </source>
</reference>
<feature type="region of interest" description="Disordered" evidence="9">
    <location>
        <begin position="123"/>
        <end position="142"/>
    </location>
</feature>